<dbReference type="GO" id="GO:0016020">
    <property type="term" value="C:membrane"/>
    <property type="evidence" value="ECO:0007669"/>
    <property type="project" value="UniProtKB-SubCell"/>
</dbReference>
<dbReference type="AlphaFoldDB" id="A0A6N6REY0"/>
<evidence type="ECO:0000256" key="2">
    <source>
        <dbReference type="ARBA" id="ARBA00007362"/>
    </source>
</evidence>
<sequence length="299" mass="32966">MDRSIKNAHFALLAVALIYGVNYIMAKEVMNGFLEPRGFILLRAIGASILFWIVHRGTAAKRIEKSDIWRFALAGLFGVALNQIMFFEGLQRTTPINASIIMTINPILVLVLSAIVLKEGLGWLKIVGIALGASGAIWLISGKGEVDLLNSDTSLGNLFVLINATSYALYLIVVKPLMKKYPPIQVIKWVFGFGLLYVLPFGAGQLYSAPWETWTVSIYAQAGFVVVFTTFFAYLLNVYALKTVSSTTVSAYIYLQPVFATSFSLMLGLDMISWREAGAAGLIFLGVYLANFYKRSVRS</sequence>
<accession>A0A6N6REY0</accession>
<evidence type="ECO:0000256" key="1">
    <source>
        <dbReference type="ARBA" id="ARBA00004141"/>
    </source>
</evidence>
<proteinExistence type="inferred from homology"/>
<dbReference type="OrthoDB" id="9811486at2"/>
<organism evidence="8 9">
    <name type="scientific">Phaeocystidibacter luteus</name>
    <dbReference type="NCBI Taxonomy" id="911197"/>
    <lineage>
        <taxon>Bacteria</taxon>
        <taxon>Pseudomonadati</taxon>
        <taxon>Bacteroidota</taxon>
        <taxon>Flavobacteriia</taxon>
        <taxon>Flavobacteriales</taxon>
        <taxon>Phaeocystidibacteraceae</taxon>
        <taxon>Phaeocystidibacter</taxon>
    </lineage>
</organism>
<name>A0A6N6REY0_9FLAO</name>
<feature type="transmembrane region" description="Helical" evidence="6">
    <location>
        <begin position="251"/>
        <end position="271"/>
    </location>
</feature>
<keyword evidence="5 6" id="KW-0472">Membrane</keyword>
<keyword evidence="4 6" id="KW-1133">Transmembrane helix</keyword>
<feature type="transmembrane region" description="Helical" evidence="6">
    <location>
        <begin position="38"/>
        <end position="55"/>
    </location>
</feature>
<evidence type="ECO:0000256" key="6">
    <source>
        <dbReference type="SAM" id="Phobius"/>
    </source>
</evidence>
<gene>
    <name evidence="8" type="ORF">F8C67_10130</name>
</gene>
<protein>
    <submittedName>
        <fullName evidence="8">DMT family transporter</fullName>
    </submittedName>
</protein>
<feature type="transmembrane region" description="Helical" evidence="6">
    <location>
        <begin position="153"/>
        <end position="174"/>
    </location>
</feature>
<keyword evidence="9" id="KW-1185">Reference proteome</keyword>
<feature type="domain" description="EamA" evidence="7">
    <location>
        <begin position="9"/>
        <end position="140"/>
    </location>
</feature>
<evidence type="ECO:0000313" key="9">
    <source>
        <dbReference type="Proteomes" id="UP000468650"/>
    </source>
</evidence>
<evidence type="ECO:0000259" key="7">
    <source>
        <dbReference type="Pfam" id="PF00892"/>
    </source>
</evidence>
<dbReference type="PANTHER" id="PTHR32322">
    <property type="entry name" value="INNER MEMBRANE TRANSPORTER"/>
    <property type="match status" value="1"/>
</dbReference>
<feature type="transmembrane region" description="Helical" evidence="6">
    <location>
        <begin position="7"/>
        <end position="26"/>
    </location>
</feature>
<evidence type="ECO:0000256" key="3">
    <source>
        <dbReference type="ARBA" id="ARBA00022692"/>
    </source>
</evidence>
<dbReference type="InterPro" id="IPR000620">
    <property type="entry name" value="EamA_dom"/>
</dbReference>
<feature type="transmembrane region" description="Helical" evidence="6">
    <location>
        <begin position="123"/>
        <end position="141"/>
    </location>
</feature>
<dbReference type="RefSeq" id="WP_151667729.1">
    <property type="nucleotide sequence ID" value="NZ_WBVO01000008.1"/>
</dbReference>
<feature type="transmembrane region" description="Helical" evidence="6">
    <location>
        <begin position="98"/>
        <end position="116"/>
    </location>
</feature>
<feature type="transmembrane region" description="Helical" evidence="6">
    <location>
        <begin position="186"/>
        <end position="206"/>
    </location>
</feature>
<keyword evidence="3 6" id="KW-0812">Transmembrane</keyword>
<evidence type="ECO:0000313" key="8">
    <source>
        <dbReference type="EMBL" id="KAB2808634.1"/>
    </source>
</evidence>
<dbReference type="Proteomes" id="UP000468650">
    <property type="component" value="Unassembled WGS sequence"/>
</dbReference>
<feature type="domain" description="EamA" evidence="7">
    <location>
        <begin position="155"/>
        <end position="291"/>
    </location>
</feature>
<feature type="transmembrane region" description="Helical" evidence="6">
    <location>
        <begin position="218"/>
        <end position="239"/>
    </location>
</feature>
<comment type="similarity">
    <text evidence="2">Belongs to the EamA transporter family.</text>
</comment>
<feature type="transmembrane region" description="Helical" evidence="6">
    <location>
        <begin position="277"/>
        <end position="293"/>
    </location>
</feature>
<evidence type="ECO:0000256" key="5">
    <source>
        <dbReference type="ARBA" id="ARBA00023136"/>
    </source>
</evidence>
<dbReference type="Pfam" id="PF00892">
    <property type="entry name" value="EamA"/>
    <property type="match status" value="2"/>
</dbReference>
<evidence type="ECO:0000256" key="4">
    <source>
        <dbReference type="ARBA" id="ARBA00022989"/>
    </source>
</evidence>
<dbReference type="SUPFAM" id="SSF103481">
    <property type="entry name" value="Multidrug resistance efflux transporter EmrE"/>
    <property type="match status" value="2"/>
</dbReference>
<comment type="subcellular location">
    <subcellularLocation>
        <location evidence="1">Membrane</location>
        <topology evidence="1">Multi-pass membrane protein</topology>
    </subcellularLocation>
</comment>
<dbReference type="EMBL" id="WBVO01000008">
    <property type="protein sequence ID" value="KAB2808634.1"/>
    <property type="molecule type" value="Genomic_DNA"/>
</dbReference>
<dbReference type="PANTHER" id="PTHR32322:SF2">
    <property type="entry name" value="EAMA DOMAIN-CONTAINING PROTEIN"/>
    <property type="match status" value="1"/>
</dbReference>
<dbReference type="InterPro" id="IPR050638">
    <property type="entry name" value="AA-Vitamin_Transporters"/>
</dbReference>
<dbReference type="InterPro" id="IPR037185">
    <property type="entry name" value="EmrE-like"/>
</dbReference>
<reference evidence="8 9" key="1">
    <citation type="submission" date="2019-09" db="EMBL/GenBank/DDBJ databases">
        <title>Genomes of family Cryomorphaceae.</title>
        <authorList>
            <person name="Bowman J.P."/>
        </authorList>
    </citation>
    <scope>NUCLEOTIDE SEQUENCE [LARGE SCALE GENOMIC DNA]</scope>
    <source>
        <strain evidence="8 9">LMG 25704</strain>
    </source>
</reference>
<comment type="caution">
    <text evidence="8">The sequence shown here is derived from an EMBL/GenBank/DDBJ whole genome shotgun (WGS) entry which is preliminary data.</text>
</comment>
<feature type="transmembrane region" description="Helical" evidence="6">
    <location>
        <begin position="67"/>
        <end position="86"/>
    </location>
</feature>